<feature type="region of interest" description="Disordered" evidence="1">
    <location>
        <begin position="144"/>
        <end position="163"/>
    </location>
</feature>
<keyword evidence="3" id="KW-1185">Reference proteome</keyword>
<dbReference type="AlphaFoldDB" id="A0ABD3RCR9"/>
<gene>
    <name evidence="2" type="ORF">ACHAXA_007182</name>
</gene>
<organism evidence="2 3">
    <name type="scientific">Cyclostephanos tholiformis</name>
    <dbReference type="NCBI Taxonomy" id="382380"/>
    <lineage>
        <taxon>Eukaryota</taxon>
        <taxon>Sar</taxon>
        <taxon>Stramenopiles</taxon>
        <taxon>Ochrophyta</taxon>
        <taxon>Bacillariophyta</taxon>
        <taxon>Coscinodiscophyceae</taxon>
        <taxon>Thalassiosirophycidae</taxon>
        <taxon>Stephanodiscales</taxon>
        <taxon>Stephanodiscaceae</taxon>
        <taxon>Cyclostephanos</taxon>
    </lineage>
</organism>
<evidence type="ECO:0000313" key="2">
    <source>
        <dbReference type="EMBL" id="KAL3808061.1"/>
    </source>
</evidence>
<proteinExistence type="predicted"/>
<feature type="compositionally biased region" description="Low complexity" evidence="1">
    <location>
        <begin position="83"/>
        <end position="102"/>
    </location>
</feature>
<name>A0ABD3RCR9_9STRA</name>
<dbReference type="PANTHER" id="PTHR31285:SF0">
    <property type="entry name" value="NICOTINAMIDE MONONUCLEOTIDE ADENYLYLTRANSFERASE"/>
    <property type="match status" value="1"/>
</dbReference>
<dbReference type="InterPro" id="IPR014729">
    <property type="entry name" value="Rossmann-like_a/b/a_fold"/>
</dbReference>
<feature type="region of interest" description="Disordered" evidence="1">
    <location>
        <begin position="596"/>
        <end position="621"/>
    </location>
</feature>
<comment type="caution">
    <text evidence="2">The sequence shown here is derived from an EMBL/GenBank/DDBJ whole genome shotgun (WGS) entry which is preliminary data.</text>
</comment>
<dbReference type="EMBL" id="JALLPB020000550">
    <property type="protein sequence ID" value="KAL3808061.1"/>
    <property type="molecule type" value="Genomic_DNA"/>
</dbReference>
<feature type="region of interest" description="Disordered" evidence="1">
    <location>
        <begin position="77"/>
        <end position="119"/>
    </location>
</feature>
<accession>A0ABD3RCR9</accession>
<protein>
    <recommendedName>
        <fullName evidence="4">Cytidyltransferase-like domain-containing protein</fullName>
    </recommendedName>
</protein>
<sequence>MSPSSPAKRQSKPTFSANSTVKREVARLTAVTVAILLNVVIASTAAAAAVARTPPPRAAVALARTGSVDNRYAVTAFRHRGSSSRNYRSSSHHPSGLRRLASSPPPPRSRALGSSSSRYHSHFATDARSFRIGDRCNRDRVKTRMTRTMTSSSSERDDVGGSGIDQQTLANVLAMRLVRGGITTLRDGVTNVPPPPHHTDDDGGGIRACIAVAGGGSHATSAILSVPGASSVLLESVVVYDRLSFAEYVSRNGGGDTRWVGGGIYSPPAKYGVDASFAISDDGKEEDEEVKRMTTTNDDDIDEGVEASELPSSASSSSSFASFRFCSIEAAILLSQSALGRSLHLSPSVNDRILRCMGVGCTSSLVGSSGRRGRRSRAYVACSTPVDGTLVWELILADNNDYGDEDGKRMVMEENWDARQRRSRMEEERVVSNAVLLAMLHCQQRRRSRATLRERIVYGDDDDDDISGLWGEILDREGDIITERKMDPRGDVSVVDCEGTDPRWVRTGWVVTGNSAAWGASRIIDGQANVVAILPVVAGTGLSRVIRMEALLSDDDIPLPYDVLIVPGSFNPPHVGHVGLANAAVTSLRRLRRMEMEEGSGDGSSGGHRFHAPSSSSSASSSVSSSILRSMWDAVDGHTDGQYDPAVLFEMSVTNADKPPLDPMEVQRRVDLFASPPLLSSEMPKDWGVILTNAPLFSQKSGVLDGLIANYDDVTCGDFPLSRSTNLNRARGRRRRKMSFVLGTDTLLRIIDPKYYGNSMGDMISALLCMKERGVHFIVGGRLEQGTKKSTSITFVNGEEQVMSLPQDVQDMFTLLSEDEFRLDISSTELRKKVGI</sequence>
<dbReference type="Gene3D" id="3.40.50.620">
    <property type="entry name" value="HUPs"/>
    <property type="match status" value="1"/>
</dbReference>
<feature type="region of interest" description="Disordered" evidence="1">
    <location>
        <begin position="1"/>
        <end position="20"/>
    </location>
</feature>
<feature type="compositionally biased region" description="Acidic residues" evidence="1">
    <location>
        <begin position="297"/>
        <end position="306"/>
    </location>
</feature>
<evidence type="ECO:0000313" key="3">
    <source>
        <dbReference type="Proteomes" id="UP001530377"/>
    </source>
</evidence>
<dbReference type="PANTHER" id="PTHR31285">
    <property type="entry name" value="NICOTINAMIDE MONONUCLEOTIDE ADENYLYLTRANSFERASE"/>
    <property type="match status" value="1"/>
</dbReference>
<reference evidence="2 3" key="1">
    <citation type="submission" date="2024-10" db="EMBL/GenBank/DDBJ databases">
        <title>Updated reference genomes for cyclostephanoid diatoms.</title>
        <authorList>
            <person name="Roberts W.R."/>
            <person name="Alverson A.J."/>
        </authorList>
    </citation>
    <scope>NUCLEOTIDE SEQUENCE [LARGE SCALE GENOMIC DNA]</scope>
    <source>
        <strain evidence="2 3">AJA228-03</strain>
    </source>
</reference>
<evidence type="ECO:0008006" key="4">
    <source>
        <dbReference type="Google" id="ProtNLM"/>
    </source>
</evidence>
<evidence type="ECO:0000256" key="1">
    <source>
        <dbReference type="SAM" id="MobiDB-lite"/>
    </source>
</evidence>
<feature type="compositionally biased region" description="Low complexity" evidence="1">
    <location>
        <begin position="109"/>
        <end position="118"/>
    </location>
</feature>
<feature type="region of interest" description="Disordered" evidence="1">
    <location>
        <begin position="282"/>
        <end position="317"/>
    </location>
</feature>
<dbReference type="Proteomes" id="UP001530377">
    <property type="component" value="Unassembled WGS sequence"/>
</dbReference>